<evidence type="ECO:0000313" key="8">
    <source>
        <dbReference type="EMBL" id="KAL3878994.1"/>
    </source>
</evidence>
<keyword evidence="3 5" id="KW-0863">Zinc-finger</keyword>
<dbReference type="SUPFAM" id="SSF57667">
    <property type="entry name" value="beta-beta-alpha zinc fingers"/>
    <property type="match status" value="1"/>
</dbReference>
<keyword evidence="9" id="KW-1185">Reference proteome</keyword>
<dbReference type="Gene3D" id="3.30.160.60">
    <property type="entry name" value="Classic Zinc Finger"/>
    <property type="match status" value="1"/>
</dbReference>
<feature type="region of interest" description="Disordered" evidence="6">
    <location>
        <begin position="222"/>
        <end position="242"/>
    </location>
</feature>
<dbReference type="AlphaFoldDB" id="A0ABD3WYE3"/>
<accession>A0ABD3WYE3</accession>
<comment type="caution">
    <text evidence="8">The sequence shown here is derived from an EMBL/GenBank/DDBJ whole genome shotgun (WGS) entry which is preliminary data.</text>
</comment>
<dbReference type="InterPro" id="IPR013087">
    <property type="entry name" value="Znf_C2H2_type"/>
</dbReference>
<dbReference type="Pfam" id="PF00096">
    <property type="entry name" value="zf-C2H2"/>
    <property type="match status" value="1"/>
</dbReference>
<protein>
    <recommendedName>
        <fullName evidence="7">C2H2-type domain-containing protein</fullName>
    </recommendedName>
</protein>
<sequence length="625" mass="70741">MATTDLEVVPGHIETPDSIELKASAVASPCIEKVSVRTTHPADTRHDKDDDSLGKRKRKPKIFPDFYQEIRLPRQKKLKAENTDIKKEEETNEEKKNAKCGPKDCLGKDQKGKSADKKYRCSRCSQKCGFLQDLLRHQEVHKDEKKTSPHSCEYCGKGFPSLSNLKKHVRFNLGYCMSCRYCGDIHQNVGGLRKHIRIAHPEVHKEKLENKLAKDGVLRKPDREVLDKKSKASKKKMASNSVRPVVTETPEIVALFYANVANNDELPTRQQKSAGMPWDRQYVPFDITVNEASCDSSSPGECANLEIDICNQLQQVVAQQKLRNTSNRIDNYDDEQLSESDDSLNNSPLDNFENIAFGKHGSITCVCGVCRKQFQDLDCLEHHHLKNPPSTVFNFLEVEQGNGIDLLHYSEPSNIGVLAVTNTGLESATEQDIFHCTGCGSVFKNVSMLHVHIVNCVSTSDLNNSSDLNETKKKKSSLKKNSKKKQGESINGSQNFQSRLKDFARHKAELFNMDGKQRKRIFTGCRKRRAIILPDSPVKLINKDHYETGYNPNNHIRRRESTELLDTHQCSGCGVKFMTILLLEKHVKICAKKEKFKDLHPLNSWRSPLLEISTHASNVVRTSHI</sequence>
<evidence type="ECO:0000256" key="5">
    <source>
        <dbReference type="PROSITE-ProRule" id="PRU00042"/>
    </source>
</evidence>
<reference evidence="8 9" key="1">
    <citation type="submission" date="2024-11" db="EMBL/GenBank/DDBJ databases">
        <title>Chromosome-level genome assembly of the freshwater bivalve Anodonta woodiana.</title>
        <authorList>
            <person name="Chen X."/>
        </authorList>
    </citation>
    <scope>NUCLEOTIDE SEQUENCE [LARGE SCALE GENOMIC DNA]</scope>
    <source>
        <strain evidence="8">MN2024</strain>
        <tissue evidence="8">Gills</tissue>
    </source>
</reference>
<name>A0ABD3WYE3_SINWO</name>
<evidence type="ECO:0000313" key="9">
    <source>
        <dbReference type="Proteomes" id="UP001634394"/>
    </source>
</evidence>
<keyword evidence="1" id="KW-0479">Metal-binding</keyword>
<evidence type="ECO:0000256" key="1">
    <source>
        <dbReference type="ARBA" id="ARBA00022723"/>
    </source>
</evidence>
<dbReference type="Proteomes" id="UP001634394">
    <property type="component" value="Unassembled WGS sequence"/>
</dbReference>
<keyword evidence="2" id="KW-0677">Repeat</keyword>
<dbReference type="PANTHER" id="PTHR24408:SF58">
    <property type="entry name" value="TRANSCRIPTION FACTOR (TFIIIA), PUTATIVE (AFU_ORTHOLOGUE AFUA_1G05150)-RELATED"/>
    <property type="match status" value="1"/>
</dbReference>
<dbReference type="SMART" id="SM00355">
    <property type="entry name" value="ZnF_C2H2"/>
    <property type="match status" value="5"/>
</dbReference>
<gene>
    <name evidence="8" type="ORF">ACJMK2_031316</name>
</gene>
<proteinExistence type="predicted"/>
<evidence type="ECO:0000256" key="3">
    <source>
        <dbReference type="ARBA" id="ARBA00022771"/>
    </source>
</evidence>
<dbReference type="PROSITE" id="PS00028">
    <property type="entry name" value="ZINC_FINGER_C2H2_1"/>
    <property type="match status" value="1"/>
</dbReference>
<feature type="domain" description="C2H2-type" evidence="7">
    <location>
        <begin position="119"/>
        <end position="146"/>
    </location>
</feature>
<evidence type="ECO:0000256" key="4">
    <source>
        <dbReference type="ARBA" id="ARBA00022833"/>
    </source>
</evidence>
<dbReference type="InterPro" id="IPR036236">
    <property type="entry name" value="Znf_C2H2_sf"/>
</dbReference>
<keyword evidence="4" id="KW-0862">Zinc</keyword>
<evidence type="ECO:0000256" key="2">
    <source>
        <dbReference type="ARBA" id="ARBA00022737"/>
    </source>
</evidence>
<evidence type="ECO:0000259" key="7">
    <source>
        <dbReference type="PROSITE" id="PS50157"/>
    </source>
</evidence>
<feature type="compositionally biased region" description="Basic and acidic residues" evidence="6">
    <location>
        <begin position="40"/>
        <end position="54"/>
    </location>
</feature>
<dbReference type="PANTHER" id="PTHR24408">
    <property type="entry name" value="ZINC FINGER PROTEIN"/>
    <property type="match status" value="1"/>
</dbReference>
<feature type="compositionally biased region" description="Basic and acidic residues" evidence="6">
    <location>
        <begin position="78"/>
        <end position="99"/>
    </location>
</feature>
<feature type="region of interest" description="Disordered" evidence="6">
    <location>
        <begin position="32"/>
        <end position="99"/>
    </location>
</feature>
<feature type="domain" description="C2H2-type" evidence="7">
    <location>
        <begin position="150"/>
        <end position="174"/>
    </location>
</feature>
<dbReference type="PROSITE" id="PS50157">
    <property type="entry name" value="ZINC_FINGER_C2H2_2"/>
    <property type="match status" value="2"/>
</dbReference>
<feature type="compositionally biased region" description="Basic residues" evidence="6">
    <location>
        <begin position="472"/>
        <end position="484"/>
    </location>
</feature>
<dbReference type="EMBL" id="JBJQND010000004">
    <property type="protein sequence ID" value="KAL3878994.1"/>
    <property type="molecule type" value="Genomic_DNA"/>
</dbReference>
<evidence type="ECO:0000256" key="6">
    <source>
        <dbReference type="SAM" id="MobiDB-lite"/>
    </source>
</evidence>
<feature type="region of interest" description="Disordered" evidence="6">
    <location>
        <begin position="465"/>
        <end position="491"/>
    </location>
</feature>
<dbReference type="GO" id="GO:0008270">
    <property type="term" value="F:zinc ion binding"/>
    <property type="evidence" value="ECO:0007669"/>
    <property type="project" value="UniProtKB-KW"/>
</dbReference>
<organism evidence="8 9">
    <name type="scientific">Sinanodonta woodiana</name>
    <name type="common">Chinese pond mussel</name>
    <name type="synonym">Anodonta woodiana</name>
    <dbReference type="NCBI Taxonomy" id="1069815"/>
    <lineage>
        <taxon>Eukaryota</taxon>
        <taxon>Metazoa</taxon>
        <taxon>Spiralia</taxon>
        <taxon>Lophotrochozoa</taxon>
        <taxon>Mollusca</taxon>
        <taxon>Bivalvia</taxon>
        <taxon>Autobranchia</taxon>
        <taxon>Heteroconchia</taxon>
        <taxon>Palaeoheterodonta</taxon>
        <taxon>Unionida</taxon>
        <taxon>Unionoidea</taxon>
        <taxon>Unionidae</taxon>
        <taxon>Unioninae</taxon>
        <taxon>Sinanodonta</taxon>
    </lineage>
</organism>